<dbReference type="KEGG" id="mzh:Mzhil_1861"/>
<dbReference type="PANTHER" id="PTHR37953">
    <property type="entry name" value="UPF0127 PROTEIN MJ1496"/>
    <property type="match status" value="1"/>
</dbReference>
<dbReference type="Gene3D" id="2.60.120.1140">
    <property type="entry name" value="Protein of unknown function DUF192"/>
    <property type="match status" value="1"/>
</dbReference>
<evidence type="ECO:0000313" key="1">
    <source>
        <dbReference type="EMBL" id="AEH61696.1"/>
    </source>
</evidence>
<proteinExistence type="predicted"/>
<reference evidence="1" key="1">
    <citation type="submission" date="2010-07" db="EMBL/GenBank/DDBJ databases">
        <title>The complete genome of Methanosalsum zhilinae DSM 4017.</title>
        <authorList>
            <consortium name="US DOE Joint Genome Institute (JGI-PGF)"/>
            <person name="Lucas S."/>
            <person name="Copeland A."/>
            <person name="Lapidus A."/>
            <person name="Glavina del Rio T."/>
            <person name="Dalin E."/>
            <person name="Tice H."/>
            <person name="Bruce D."/>
            <person name="Goodwin L."/>
            <person name="Pitluck S."/>
            <person name="Kyrpides N."/>
            <person name="Mavromatis K."/>
            <person name="Ovchinnikova G."/>
            <person name="Daligault H."/>
            <person name="Detter J.C."/>
            <person name="Han C."/>
            <person name="Tapia R."/>
            <person name="Larimer F."/>
            <person name="Land M."/>
            <person name="Hauser L."/>
            <person name="Markowitz V."/>
            <person name="Cheng J.-F."/>
            <person name="Hugenholtz P."/>
            <person name="Woyke T."/>
            <person name="Wu D."/>
            <person name="Spring S."/>
            <person name="Schueler E."/>
            <person name="Brambilla E."/>
            <person name="Klenk H.-P."/>
            <person name="Eisen J.A."/>
        </authorList>
    </citation>
    <scope>NUCLEOTIDE SEQUENCE</scope>
    <source>
        <strain evidence="1">DSM 4017</strain>
    </source>
</reference>
<dbReference type="STRING" id="679901.Mzhil_1861"/>
<dbReference type="OrthoDB" id="64208at2157"/>
<dbReference type="Pfam" id="PF02643">
    <property type="entry name" value="DUF192"/>
    <property type="match status" value="1"/>
</dbReference>
<dbReference type="GeneID" id="10823505"/>
<organism evidence="1 2">
    <name type="scientific">Methanosalsum zhilinae (strain DSM 4017 / NBRC 107636 / OCM 62 / WeN5)</name>
    <name type="common">Methanohalophilus zhilinae</name>
    <dbReference type="NCBI Taxonomy" id="679901"/>
    <lineage>
        <taxon>Archaea</taxon>
        <taxon>Methanobacteriati</taxon>
        <taxon>Methanobacteriota</taxon>
        <taxon>Stenosarchaea group</taxon>
        <taxon>Methanomicrobia</taxon>
        <taxon>Methanosarcinales</taxon>
        <taxon>Methanosarcinaceae</taxon>
        <taxon>Methanosalsum</taxon>
    </lineage>
</organism>
<keyword evidence="2" id="KW-1185">Reference proteome</keyword>
<dbReference type="PANTHER" id="PTHR37953:SF1">
    <property type="entry name" value="UPF0127 PROTEIN MJ1496"/>
    <property type="match status" value="1"/>
</dbReference>
<dbReference type="RefSeq" id="WP_013899132.1">
    <property type="nucleotide sequence ID" value="NC_015676.1"/>
</dbReference>
<accession>F7XKC8</accession>
<sequence length="118" mass="13435">MILKANGECIASDVEFAESYFQQIKGLMFRKQLPMESALIFVMDKAKTISIHMLFVNFPIDVLFLDENKNILKISTLRPWTGFAWSRDTRYIIEMNAGMASKSSLKAGEKLSFRSGTD</sequence>
<name>F7XKC8_METZD</name>
<evidence type="ECO:0008006" key="3">
    <source>
        <dbReference type="Google" id="ProtNLM"/>
    </source>
</evidence>
<dbReference type="EMBL" id="CP002101">
    <property type="protein sequence ID" value="AEH61696.1"/>
    <property type="molecule type" value="Genomic_DNA"/>
</dbReference>
<dbReference type="InterPro" id="IPR038695">
    <property type="entry name" value="Saro_0823-like_sf"/>
</dbReference>
<dbReference type="Proteomes" id="UP000006622">
    <property type="component" value="Chromosome"/>
</dbReference>
<protein>
    <recommendedName>
        <fullName evidence="3">ACR</fullName>
    </recommendedName>
</protein>
<dbReference type="InterPro" id="IPR003795">
    <property type="entry name" value="DUF192"/>
</dbReference>
<dbReference type="HOGENOM" id="CLU_097039_4_2_2"/>
<gene>
    <name evidence="1" type="ordered locus">Mzhil_1861</name>
</gene>
<evidence type="ECO:0000313" key="2">
    <source>
        <dbReference type="Proteomes" id="UP000006622"/>
    </source>
</evidence>
<dbReference type="AlphaFoldDB" id="F7XKC8"/>